<keyword evidence="8" id="KW-0472">Membrane</keyword>
<dbReference type="Proteomes" id="UP001500620">
    <property type="component" value="Unassembled WGS sequence"/>
</dbReference>
<dbReference type="PANTHER" id="PTHR43289:SF6">
    <property type="entry name" value="SERINE_THREONINE-PROTEIN KINASE NEKL-3"/>
    <property type="match status" value="1"/>
</dbReference>
<dbReference type="Pfam" id="PF00069">
    <property type="entry name" value="Pkinase"/>
    <property type="match status" value="1"/>
</dbReference>
<dbReference type="SMART" id="SM00220">
    <property type="entry name" value="S_TKc"/>
    <property type="match status" value="1"/>
</dbReference>
<evidence type="ECO:0000256" key="6">
    <source>
        <dbReference type="ARBA" id="ARBA00022840"/>
    </source>
</evidence>
<dbReference type="SUPFAM" id="SSF56112">
    <property type="entry name" value="Protein kinase-like (PK-like)"/>
    <property type="match status" value="1"/>
</dbReference>
<feature type="compositionally biased region" description="Low complexity" evidence="7">
    <location>
        <begin position="387"/>
        <end position="410"/>
    </location>
</feature>
<feature type="compositionally biased region" description="Gly residues" evidence="7">
    <location>
        <begin position="428"/>
        <end position="452"/>
    </location>
</feature>
<gene>
    <name evidence="10" type="ORF">GCM10022255_087870</name>
</gene>
<proteinExistence type="predicted"/>
<name>A0ABP8DNS1_9ACTN</name>
<evidence type="ECO:0000313" key="10">
    <source>
        <dbReference type="EMBL" id="GAA4260189.1"/>
    </source>
</evidence>
<accession>A0ABP8DNS1</accession>
<evidence type="ECO:0000256" key="3">
    <source>
        <dbReference type="ARBA" id="ARBA00022679"/>
    </source>
</evidence>
<evidence type="ECO:0000313" key="11">
    <source>
        <dbReference type="Proteomes" id="UP001500620"/>
    </source>
</evidence>
<evidence type="ECO:0000256" key="8">
    <source>
        <dbReference type="SAM" id="Phobius"/>
    </source>
</evidence>
<keyword evidence="5" id="KW-0418">Kinase</keyword>
<dbReference type="EC" id="2.7.11.1" evidence="1"/>
<evidence type="ECO:0000256" key="1">
    <source>
        <dbReference type="ARBA" id="ARBA00012513"/>
    </source>
</evidence>
<dbReference type="PROSITE" id="PS50011">
    <property type="entry name" value="PROTEIN_KINASE_DOM"/>
    <property type="match status" value="1"/>
</dbReference>
<feature type="compositionally biased region" description="Low complexity" evidence="7">
    <location>
        <begin position="418"/>
        <end position="427"/>
    </location>
</feature>
<dbReference type="EMBL" id="BAABAT010000039">
    <property type="protein sequence ID" value="GAA4260189.1"/>
    <property type="molecule type" value="Genomic_DNA"/>
</dbReference>
<dbReference type="InterPro" id="IPR011009">
    <property type="entry name" value="Kinase-like_dom_sf"/>
</dbReference>
<comment type="caution">
    <text evidence="10">The sequence shown here is derived from an EMBL/GenBank/DDBJ whole genome shotgun (WGS) entry which is preliminary data.</text>
</comment>
<dbReference type="InterPro" id="IPR000719">
    <property type="entry name" value="Prot_kinase_dom"/>
</dbReference>
<dbReference type="PANTHER" id="PTHR43289">
    <property type="entry name" value="MITOGEN-ACTIVATED PROTEIN KINASE KINASE KINASE 20-RELATED"/>
    <property type="match status" value="1"/>
</dbReference>
<keyword evidence="11" id="KW-1185">Reference proteome</keyword>
<keyword evidence="4" id="KW-0547">Nucleotide-binding</keyword>
<dbReference type="Gene3D" id="1.10.510.10">
    <property type="entry name" value="Transferase(Phosphotransferase) domain 1"/>
    <property type="match status" value="1"/>
</dbReference>
<evidence type="ECO:0000256" key="2">
    <source>
        <dbReference type="ARBA" id="ARBA00022527"/>
    </source>
</evidence>
<dbReference type="CDD" id="cd14014">
    <property type="entry name" value="STKc_PknB_like"/>
    <property type="match status" value="1"/>
</dbReference>
<evidence type="ECO:0000259" key="9">
    <source>
        <dbReference type="PROSITE" id="PS50011"/>
    </source>
</evidence>
<protein>
    <recommendedName>
        <fullName evidence="1">non-specific serine/threonine protein kinase</fullName>
        <ecNumber evidence="1">2.7.11.1</ecNumber>
    </recommendedName>
</protein>
<evidence type="ECO:0000256" key="4">
    <source>
        <dbReference type="ARBA" id="ARBA00022741"/>
    </source>
</evidence>
<dbReference type="InterPro" id="IPR008271">
    <property type="entry name" value="Ser/Thr_kinase_AS"/>
</dbReference>
<evidence type="ECO:0000256" key="7">
    <source>
        <dbReference type="SAM" id="MobiDB-lite"/>
    </source>
</evidence>
<keyword evidence="3" id="KW-0808">Transferase</keyword>
<keyword evidence="8" id="KW-0812">Transmembrane</keyword>
<feature type="region of interest" description="Disordered" evidence="7">
    <location>
        <begin position="387"/>
        <end position="484"/>
    </location>
</feature>
<sequence>MGTATDVPSEGDLINERYRLDARIAAGGMGEVWRATDTLLGRSVAVKLLHDDRSGEREFQTRFHHEARSMAALRHPGIAAVYDYGGDGSGAFIVMAFIDGVALDRRIAEEGRLDAPTTMSVVAQAARALEAAHEAGIVHRDVKPGNLIVQPDGTVVLVDFGVARYAALASVTATNDVVGTALYIAPEQVSKRPTGPATDVYALGAVAYHCVAGHPPFMGDNPVAIAVHHLNDEPPPLPADVPAPVRDVITTAMDKQPSRRYPSAAAFAIAAEAAAASAAGSATAAALASTEAATVAAPGTAAPGTAAPGTAARGVATPGAAAPIGIASRAAGGRPTAATAQLDARTAAGFGDEPPRRAPRRTVLLWVLGLLALAALAVAITLASGTIFRGPDTTPTPTADVTGDTGVGTAPAGGGNNTGRPATPGSSGQPGGSGQATTGNGGGATPPGGGGATQTTGPQPTDTPPAQETTAPAPTTEPLATGSG</sequence>
<keyword evidence="6" id="KW-0067">ATP-binding</keyword>
<dbReference type="Gene3D" id="3.30.200.20">
    <property type="entry name" value="Phosphorylase Kinase, domain 1"/>
    <property type="match status" value="1"/>
</dbReference>
<feature type="domain" description="Protein kinase" evidence="9">
    <location>
        <begin position="18"/>
        <end position="275"/>
    </location>
</feature>
<organism evidence="10 11">
    <name type="scientific">Dactylosporangium darangshiense</name>
    <dbReference type="NCBI Taxonomy" id="579108"/>
    <lineage>
        <taxon>Bacteria</taxon>
        <taxon>Bacillati</taxon>
        <taxon>Actinomycetota</taxon>
        <taxon>Actinomycetes</taxon>
        <taxon>Micromonosporales</taxon>
        <taxon>Micromonosporaceae</taxon>
        <taxon>Dactylosporangium</taxon>
    </lineage>
</organism>
<feature type="transmembrane region" description="Helical" evidence="8">
    <location>
        <begin position="363"/>
        <end position="388"/>
    </location>
</feature>
<keyword evidence="8" id="KW-1133">Transmembrane helix</keyword>
<evidence type="ECO:0000256" key="5">
    <source>
        <dbReference type="ARBA" id="ARBA00022777"/>
    </source>
</evidence>
<reference evidence="11" key="1">
    <citation type="journal article" date="2019" name="Int. J. Syst. Evol. Microbiol.">
        <title>The Global Catalogue of Microorganisms (GCM) 10K type strain sequencing project: providing services to taxonomists for standard genome sequencing and annotation.</title>
        <authorList>
            <consortium name="The Broad Institute Genomics Platform"/>
            <consortium name="The Broad Institute Genome Sequencing Center for Infectious Disease"/>
            <person name="Wu L."/>
            <person name="Ma J."/>
        </authorList>
    </citation>
    <scope>NUCLEOTIDE SEQUENCE [LARGE SCALE GENOMIC DNA]</scope>
    <source>
        <strain evidence="11">JCM 17441</strain>
    </source>
</reference>
<feature type="compositionally biased region" description="Low complexity" evidence="7">
    <location>
        <begin position="453"/>
        <end position="484"/>
    </location>
</feature>
<dbReference type="PROSITE" id="PS00108">
    <property type="entry name" value="PROTEIN_KINASE_ST"/>
    <property type="match status" value="1"/>
</dbReference>
<keyword evidence="2" id="KW-0723">Serine/threonine-protein kinase</keyword>